<dbReference type="Pfam" id="PF07064">
    <property type="entry name" value="RIC1"/>
    <property type="match status" value="1"/>
</dbReference>
<feature type="compositionally biased region" description="Polar residues" evidence="4">
    <location>
        <begin position="959"/>
        <end position="982"/>
    </location>
</feature>
<dbReference type="GO" id="GO:0005829">
    <property type="term" value="C:cytosol"/>
    <property type="evidence" value="ECO:0007669"/>
    <property type="project" value="TreeGrafter"/>
</dbReference>
<dbReference type="InterPro" id="IPR040096">
    <property type="entry name" value="Ric1"/>
</dbReference>
<sequence>MYFPIGWPKFYNSQLQTGKNDVLKIVRFNRSRSLFVTISDSALYLWKTRPRVVLAIWSRDEKQIHDEGINQNIYWNPNSSMLVLVTSGGFLIMIDVFEIENEFIYHLEQSGSSNEQLTQGGILKVELAHKVTITVKGKITSVSTRLDGLFVTTTEGWIYRFNWNGVLSNDLSTPIYDLVFCVDLDSPAPVGTPLTKNSEVYIEQIECSPVLGGYAVVFSDGRGGFLSSQTPEAKPSEIVGVFAKDLNNAICLSVNIKYQIIVFGQTNGQASAFIFDEATGGLVLSHKYILPKKDYPDEGVHMGSICSMAWTPDGNALGTIWSKCGVAIWSVFGSLLMCVETSDFGGDVFHHEAITLSSLDWSIEGYELLLVPVLPDEPMDDHKSIYEGDILSMKFVKSALAVNPCMSNRQHLFLQSDNSVYFNTGDVMLQNGGNGIFGREQGGVNSPSMHFSNKHWQTFPLPHNYIHTNWPIRYAAVDMSGKYFAVAGINGYAHFSLARRKWKLFGNETQERTVTCRGGLTWWNDYLIVGCFILNEDREEVRIHHRQDNLDVLLAQRISFQSPIFLINLYHNILMVYCSDCSVSFFRLQTVEASVHASRVTATKISETSLLDYLVHPITVTSISLSGLKDEQPSAEFSSEESNEAHSLIANVAGRVLMLQKDKPAAERGSNKITFLPPVVIATCVENIWYMVNPVHSTKQHLAESLWFSCGANGMQAWLPLFPTRRPLGFLSKRIMLDFPLNLYPLVVMFEDSVIIGIGNSDMDEFTSTPTCPEKILFPYFNLERTTQVFLPQILRQLLRRNLGVHALDIARSCTNLPYFTHVLELMLHQVLEQEATASKPIPDPLLPRIVAFIQEFPQFLETVCHCARKTEIALWPHLFSTVGNPIELFKSCHTTGKLATAASYLLIIQSLESPAVSRQHATLLLETVLDKHNWSLAKDLVRFLRAIGKGEESPPRTPQSTYTHKSSFHQNMTSQSMTSPFSMSAPLNLEDSFSGSGQVKMPLSRQNSRTSMQTATTNTRATSVSKDRSSSVKETNKTRPPNLKLKRDDSRMSNSNLKSVNIESCEHFYIEMILSRYARKLLSNYSLVDLGTFAAHLEFDLTPWLTKERFRAACVDNFIRAMSYTHDYFEWDYPKCNAVPTLGRGVSQISASTLQSTSEIATPTTPIESELSYPNTTVDGEIEARLISIRDENEPCDTFSDSVSIITSLDEMSNADGRGNMAATSPPTMSEIMTVLDQKHHLVKHRSTEKLKYLLNVFAEARCLDWVIIFTLILCDLNTFNHVLEKVSAFKDMTKSRLDTLMSSLEDLNDWLEEKCPAYQPQLSTIIAHCETLYQSVSTDDEVSASSSLKNEEISESATKTENILKRGDTEETPAECEPMDKEMEKNEEQDLGETEEEGCVVS</sequence>
<feature type="compositionally biased region" description="Basic and acidic residues" evidence="4">
    <location>
        <begin position="1026"/>
        <end position="1038"/>
    </location>
</feature>
<dbReference type="GO" id="GO:0042147">
    <property type="term" value="P:retrograde transport, endosome to Golgi"/>
    <property type="evidence" value="ECO:0007669"/>
    <property type="project" value="TreeGrafter"/>
</dbReference>
<keyword evidence="7" id="KW-1185">Reference proteome</keyword>
<evidence type="ECO:0000256" key="3">
    <source>
        <dbReference type="ARBA" id="ARBA00029879"/>
    </source>
</evidence>
<feature type="compositionally biased region" description="Acidic residues" evidence="4">
    <location>
        <begin position="1391"/>
        <end position="1404"/>
    </location>
</feature>
<name>A0A7M5VD64_9CNID</name>
<dbReference type="GO" id="GO:0034066">
    <property type="term" value="C:Ric1-Rgp1 guanyl-nucleotide exchange factor complex"/>
    <property type="evidence" value="ECO:0007669"/>
    <property type="project" value="InterPro"/>
</dbReference>
<dbReference type="PANTHER" id="PTHR22746:SF10">
    <property type="entry name" value="GUANINE NUCLEOTIDE EXCHANGE FACTOR SUBUNIT RIC1"/>
    <property type="match status" value="1"/>
</dbReference>
<dbReference type="GO" id="GO:0006886">
    <property type="term" value="P:intracellular protein transport"/>
    <property type="evidence" value="ECO:0007669"/>
    <property type="project" value="InterPro"/>
</dbReference>
<feature type="region of interest" description="Disordered" evidence="4">
    <location>
        <begin position="951"/>
        <end position="982"/>
    </location>
</feature>
<feature type="region of interest" description="Disordered" evidence="4">
    <location>
        <begin position="995"/>
        <end position="1053"/>
    </location>
</feature>
<evidence type="ECO:0000259" key="5">
    <source>
        <dbReference type="Pfam" id="PF07064"/>
    </source>
</evidence>
<dbReference type="Proteomes" id="UP000594262">
    <property type="component" value="Unplaced"/>
</dbReference>
<evidence type="ECO:0000256" key="2">
    <source>
        <dbReference type="ARBA" id="ARBA00023136"/>
    </source>
</evidence>
<feature type="domain" description="RIC1 C-terminal alpha solenoid region" evidence="5">
    <location>
        <begin position="792"/>
        <end position="957"/>
    </location>
</feature>
<feature type="compositionally biased region" description="Basic and acidic residues" evidence="4">
    <location>
        <begin position="1380"/>
        <end position="1390"/>
    </location>
</feature>
<protein>
    <recommendedName>
        <fullName evidence="3">Protein RIC1 homolog</fullName>
    </recommendedName>
</protein>
<dbReference type="SUPFAM" id="SSF50978">
    <property type="entry name" value="WD40 repeat-like"/>
    <property type="match status" value="1"/>
</dbReference>
<comment type="subcellular location">
    <subcellularLocation>
        <location evidence="1">Membrane</location>
    </subcellularLocation>
</comment>
<evidence type="ECO:0000256" key="1">
    <source>
        <dbReference type="ARBA" id="ARBA00004370"/>
    </source>
</evidence>
<dbReference type="InterPro" id="IPR009771">
    <property type="entry name" value="RIC1_C"/>
</dbReference>
<evidence type="ECO:0000313" key="7">
    <source>
        <dbReference type="Proteomes" id="UP000594262"/>
    </source>
</evidence>
<dbReference type="EnsemblMetazoa" id="CLYHEMT009078.1">
    <property type="protein sequence ID" value="CLYHEMP009078.1"/>
    <property type="gene ID" value="CLYHEMG009078"/>
</dbReference>
<keyword evidence="2" id="KW-0472">Membrane</keyword>
<dbReference type="InterPro" id="IPR036322">
    <property type="entry name" value="WD40_repeat_dom_sf"/>
</dbReference>
<dbReference type="PANTHER" id="PTHR22746">
    <property type="entry name" value="RAB6A-GEF COMPLEX PARTNER PROTEIN 1"/>
    <property type="match status" value="1"/>
</dbReference>
<evidence type="ECO:0000256" key="4">
    <source>
        <dbReference type="SAM" id="MobiDB-lite"/>
    </source>
</evidence>
<reference evidence="6" key="1">
    <citation type="submission" date="2021-01" db="UniProtKB">
        <authorList>
            <consortium name="EnsemblMetazoa"/>
        </authorList>
    </citation>
    <scope>IDENTIFICATION</scope>
</reference>
<feature type="compositionally biased region" description="Polar residues" evidence="4">
    <location>
        <begin position="1005"/>
        <end position="1025"/>
    </location>
</feature>
<feature type="region of interest" description="Disordered" evidence="4">
    <location>
        <begin position="1346"/>
        <end position="1404"/>
    </location>
</feature>
<accession>A0A7M5VD64</accession>
<evidence type="ECO:0000313" key="6">
    <source>
        <dbReference type="EnsemblMetazoa" id="CLYHEMP009078.1"/>
    </source>
</evidence>
<dbReference type="OrthoDB" id="67540at2759"/>
<organism evidence="6 7">
    <name type="scientific">Clytia hemisphaerica</name>
    <dbReference type="NCBI Taxonomy" id="252671"/>
    <lineage>
        <taxon>Eukaryota</taxon>
        <taxon>Metazoa</taxon>
        <taxon>Cnidaria</taxon>
        <taxon>Hydrozoa</taxon>
        <taxon>Hydroidolina</taxon>
        <taxon>Leptothecata</taxon>
        <taxon>Obeliida</taxon>
        <taxon>Clytiidae</taxon>
        <taxon>Clytia</taxon>
    </lineage>
</organism>
<dbReference type="GO" id="GO:0000139">
    <property type="term" value="C:Golgi membrane"/>
    <property type="evidence" value="ECO:0007669"/>
    <property type="project" value="TreeGrafter"/>
</dbReference>
<proteinExistence type="predicted"/>
<dbReference type="Pfam" id="PF25440">
    <property type="entry name" value="Beta-prop_RIC1_2nd"/>
    <property type="match status" value="1"/>
</dbReference>